<evidence type="ECO:0000259" key="1">
    <source>
        <dbReference type="PROSITE" id="PS51186"/>
    </source>
</evidence>
<dbReference type="SUPFAM" id="SSF55729">
    <property type="entry name" value="Acyl-CoA N-acyltransferases (Nat)"/>
    <property type="match status" value="1"/>
</dbReference>
<comment type="caution">
    <text evidence="2">The sequence shown here is derived from an EMBL/GenBank/DDBJ whole genome shotgun (WGS) entry which is preliminary data.</text>
</comment>
<evidence type="ECO:0000313" key="3">
    <source>
        <dbReference type="Proteomes" id="UP000230837"/>
    </source>
</evidence>
<organism evidence="2 3">
    <name type="scientific">Candidatus Kaiserbacteria bacterium CG_4_8_14_3_um_filter_38_9</name>
    <dbReference type="NCBI Taxonomy" id="1974599"/>
    <lineage>
        <taxon>Bacteria</taxon>
        <taxon>Candidatus Kaiseribacteriota</taxon>
    </lineage>
</organism>
<accession>A0A2M7IP06</accession>
<keyword evidence="2" id="KW-0808">Transferase</keyword>
<dbReference type="GO" id="GO:0016747">
    <property type="term" value="F:acyltransferase activity, transferring groups other than amino-acyl groups"/>
    <property type="evidence" value="ECO:0007669"/>
    <property type="project" value="InterPro"/>
</dbReference>
<dbReference type="AlphaFoldDB" id="A0A2M7IP06"/>
<dbReference type="InterPro" id="IPR016181">
    <property type="entry name" value="Acyl_CoA_acyltransferase"/>
</dbReference>
<reference evidence="3" key="1">
    <citation type="submission" date="2017-09" db="EMBL/GenBank/DDBJ databases">
        <title>Depth-based differentiation of microbial function through sediment-hosted aquifers and enrichment of novel symbionts in the deep terrestrial subsurface.</title>
        <authorList>
            <person name="Probst A.J."/>
            <person name="Ladd B."/>
            <person name="Jarett J.K."/>
            <person name="Geller-Mcgrath D.E."/>
            <person name="Sieber C.M.K."/>
            <person name="Emerson J.B."/>
            <person name="Anantharaman K."/>
            <person name="Thomas B.C."/>
            <person name="Malmstrom R."/>
            <person name="Stieglmeier M."/>
            <person name="Klingl A."/>
            <person name="Woyke T."/>
            <person name="Ryan C.M."/>
            <person name="Banfield J.F."/>
        </authorList>
    </citation>
    <scope>NUCLEOTIDE SEQUENCE [LARGE SCALE GENOMIC DNA]</scope>
</reference>
<dbReference type="CDD" id="cd04301">
    <property type="entry name" value="NAT_SF"/>
    <property type="match status" value="1"/>
</dbReference>
<proteinExistence type="predicted"/>
<dbReference type="Pfam" id="PF00583">
    <property type="entry name" value="Acetyltransf_1"/>
    <property type="match status" value="1"/>
</dbReference>
<protein>
    <submittedName>
        <fullName evidence="2">GNAT family N-acetyltransferase</fullName>
    </submittedName>
</protein>
<dbReference type="InterPro" id="IPR000182">
    <property type="entry name" value="GNAT_dom"/>
</dbReference>
<gene>
    <name evidence="2" type="ORF">COZ82_01605</name>
</gene>
<evidence type="ECO:0000313" key="2">
    <source>
        <dbReference type="EMBL" id="PIW97063.1"/>
    </source>
</evidence>
<feature type="domain" description="N-acetyltransferase" evidence="1">
    <location>
        <begin position="1"/>
        <end position="116"/>
    </location>
</feature>
<sequence>MEEKMTVQVSRFTTQTLRISSWREGCEVGHAYLYIMTNDLHDAPFGLVEDVFVEDQYRNQGVGHELMIKLMSLSKQAGVYKLIATSRDDGTRQSVHDWYERLGFKKYGVEFRIDIK</sequence>
<name>A0A2M7IP06_9BACT</name>
<dbReference type="Gene3D" id="3.40.630.30">
    <property type="match status" value="1"/>
</dbReference>
<dbReference type="PROSITE" id="PS51186">
    <property type="entry name" value="GNAT"/>
    <property type="match status" value="1"/>
</dbReference>
<dbReference type="Proteomes" id="UP000230837">
    <property type="component" value="Unassembled WGS sequence"/>
</dbReference>
<dbReference type="EMBL" id="PFHR01000088">
    <property type="protein sequence ID" value="PIW97063.1"/>
    <property type="molecule type" value="Genomic_DNA"/>
</dbReference>